<evidence type="ECO:0000256" key="1">
    <source>
        <dbReference type="ARBA" id="ARBA00022490"/>
    </source>
</evidence>
<sequence>MNYKLQSNVRLQPLVLFQIIDAYERRSQCASMAVGTLLGRRCGDVIEITNSFTVQHKEQQVGELEHFKLDTQYATEMHELNQMSYPQEKIMGWFSTGKSLSRSAAALHVYYARESGEAQPLHLLVDTTLRGGRLNTRLYCAVTMGVPDGTRGLMFTLLPLLKMDIDSDEAVALRFMQKQVMHPTKQLGRLLPELVSVVDSLREIELKLDMVLRYINDVLARKRLPDNNVGRALYDALTSVPLLDAEAFRSVFNANVRDMLLSITLSSMIKTQMERLQCNDYTKIHLIRRTLLLLRNRSFSHLQIKKTPKTLIYKTQ</sequence>
<keyword evidence="2" id="KW-0396">Initiation factor</keyword>
<dbReference type="Pfam" id="PF13012">
    <property type="entry name" value="MitMem_reg"/>
    <property type="match status" value="1"/>
</dbReference>
<dbReference type="InterPro" id="IPR024969">
    <property type="entry name" value="EIF3F/CSN6-like_C"/>
</dbReference>
<accession>A0A0M4EB72</accession>
<dbReference type="GO" id="GO:0031369">
    <property type="term" value="F:translation initiation factor binding"/>
    <property type="evidence" value="ECO:0007669"/>
    <property type="project" value="InterPro"/>
</dbReference>
<dbReference type="OMA" id="IEITNCF"/>
<reference evidence="5 6" key="1">
    <citation type="submission" date="2015-08" db="EMBL/GenBank/DDBJ databases">
        <title>Ancestral chromatin configuration constrains chromatin evolution on differentiating sex chromosomes in Drosophila.</title>
        <authorList>
            <person name="Zhou Q."/>
            <person name="Bachtrog D."/>
        </authorList>
    </citation>
    <scope>NUCLEOTIDE SEQUENCE [LARGE SCALE GENOMIC DNA]</scope>
    <source>
        <tissue evidence="5">Whole larvae</tissue>
    </source>
</reference>
<dbReference type="GO" id="GO:0008237">
    <property type="term" value="F:metallopeptidase activity"/>
    <property type="evidence" value="ECO:0007669"/>
    <property type="project" value="InterPro"/>
</dbReference>
<evidence type="ECO:0000313" key="6">
    <source>
        <dbReference type="Proteomes" id="UP000494163"/>
    </source>
</evidence>
<gene>
    <name evidence="5" type="ORF">Dbus_chr2Rg294</name>
</gene>
<dbReference type="PROSITE" id="PS50249">
    <property type="entry name" value="MPN"/>
    <property type="match status" value="1"/>
</dbReference>
<feature type="domain" description="MPN" evidence="4">
    <location>
        <begin position="9"/>
        <end position="145"/>
    </location>
</feature>
<protein>
    <submittedName>
        <fullName evidence="5">CG9769</fullName>
    </submittedName>
</protein>
<proteinExistence type="predicted"/>
<dbReference type="InterPro" id="IPR000555">
    <property type="entry name" value="JAMM/MPN+_dom"/>
</dbReference>
<dbReference type="STRING" id="30019.A0A0M4EB72"/>
<dbReference type="InterPro" id="IPR037518">
    <property type="entry name" value="MPN"/>
</dbReference>
<dbReference type="PANTHER" id="PTHR10540:SF6">
    <property type="entry name" value="EUKARYOTIC TRANSLATION INITIATION FACTOR 3 SUBUNIT F"/>
    <property type="match status" value="1"/>
</dbReference>
<keyword evidence="3" id="KW-0648">Protein biosynthesis</keyword>
<dbReference type="SMART" id="SM00232">
    <property type="entry name" value="JAB_MPN"/>
    <property type="match status" value="1"/>
</dbReference>
<organism evidence="5 6">
    <name type="scientific">Drosophila busckii</name>
    <name type="common">Fruit fly</name>
    <dbReference type="NCBI Taxonomy" id="30019"/>
    <lineage>
        <taxon>Eukaryota</taxon>
        <taxon>Metazoa</taxon>
        <taxon>Ecdysozoa</taxon>
        <taxon>Arthropoda</taxon>
        <taxon>Hexapoda</taxon>
        <taxon>Insecta</taxon>
        <taxon>Pterygota</taxon>
        <taxon>Neoptera</taxon>
        <taxon>Endopterygota</taxon>
        <taxon>Diptera</taxon>
        <taxon>Brachycera</taxon>
        <taxon>Muscomorpha</taxon>
        <taxon>Ephydroidea</taxon>
        <taxon>Drosophilidae</taxon>
        <taxon>Drosophila</taxon>
    </lineage>
</organism>
<keyword evidence="6" id="KW-1185">Reference proteome</keyword>
<dbReference type="GO" id="GO:0003743">
    <property type="term" value="F:translation initiation factor activity"/>
    <property type="evidence" value="ECO:0007669"/>
    <property type="project" value="UniProtKB-KW"/>
</dbReference>
<dbReference type="EMBL" id="CP012524">
    <property type="protein sequence ID" value="ALC40715.1"/>
    <property type="molecule type" value="Genomic_DNA"/>
</dbReference>
<evidence type="ECO:0000313" key="5">
    <source>
        <dbReference type="EMBL" id="ALC40715.1"/>
    </source>
</evidence>
<evidence type="ECO:0000259" key="4">
    <source>
        <dbReference type="PROSITE" id="PS50249"/>
    </source>
</evidence>
<keyword evidence="1" id="KW-0963">Cytoplasm</keyword>
<dbReference type="CDD" id="cd08064">
    <property type="entry name" value="MPN_eIF3f"/>
    <property type="match status" value="1"/>
</dbReference>
<dbReference type="PANTHER" id="PTHR10540">
    <property type="entry name" value="EUKARYOTIC TRANSLATION INITIATION FACTOR 3 SUBUNIT F-RELATED"/>
    <property type="match status" value="1"/>
</dbReference>
<dbReference type="InterPro" id="IPR027531">
    <property type="entry name" value="eIF3f"/>
</dbReference>
<dbReference type="Pfam" id="PF01398">
    <property type="entry name" value="JAB"/>
    <property type="match status" value="1"/>
</dbReference>
<dbReference type="SMR" id="A0A0M4EB72"/>
<dbReference type="GO" id="GO:0071541">
    <property type="term" value="C:eukaryotic translation initiation factor 3 complex, eIF3m"/>
    <property type="evidence" value="ECO:0007669"/>
    <property type="project" value="TreeGrafter"/>
</dbReference>
<dbReference type="Proteomes" id="UP000494163">
    <property type="component" value="Chromosome 2R"/>
</dbReference>
<evidence type="ECO:0000256" key="2">
    <source>
        <dbReference type="ARBA" id="ARBA00022540"/>
    </source>
</evidence>
<dbReference type="OrthoDB" id="25498at2759"/>
<dbReference type="AlphaFoldDB" id="A0A0M4EB72"/>
<name>A0A0M4EB72_DROBS</name>
<evidence type="ECO:0000256" key="3">
    <source>
        <dbReference type="ARBA" id="ARBA00022917"/>
    </source>
</evidence>
<dbReference type="Gene3D" id="3.40.140.10">
    <property type="entry name" value="Cytidine Deaminase, domain 2"/>
    <property type="match status" value="1"/>
</dbReference>